<organism evidence="7 8">
    <name type="scientific">Microbacterium murale</name>
    <dbReference type="NCBI Taxonomy" id="1081040"/>
    <lineage>
        <taxon>Bacteria</taxon>
        <taxon>Bacillati</taxon>
        <taxon>Actinomycetota</taxon>
        <taxon>Actinomycetes</taxon>
        <taxon>Micrococcales</taxon>
        <taxon>Microbacteriaceae</taxon>
        <taxon>Microbacterium</taxon>
    </lineage>
</organism>
<feature type="transmembrane region" description="Helical" evidence="6">
    <location>
        <begin position="310"/>
        <end position="343"/>
    </location>
</feature>
<protein>
    <submittedName>
        <fullName evidence="7">AI-2E family transporter</fullName>
    </submittedName>
</protein>
<keyword evidence="8" id="KW-1185">Reference proteome</keyword>
<dbReference type="PRINTS" id="PR01035">
    <property type="entry name" value="TCRTETA"/>
</dbReference>
<feature type="transmembrane region" description="Helical" evidence="6">
    <location>
        <begin position="157"/>
        <end position="179"/>
    </location>
</feature>
<proteinExistence type="inferred from homology"/>
<keyword evidence="5 6" id="KW-0472">Membrane</keyword>
<dbReference type="Proteomes" id="UP000629365">
    <property type="component" value="Unassembled WGS sequence"/>
</dbReference>
<gene>
    <name evidence="7" type="ORF">GCM10007269_25530</name>
</gene>
<feature type="transmembrane region" description="Helical" evidence="6">
    <location>
        <begin position="12"/>
        <end position="32"/>
    </location>
</feature>
<evidence type="ECO:0000256" key="3">
    <source>
        <dbReference type="ARBA" id="ARBA00022692"/>
    </source>
</evidence>
<feature type="transmembrane region" description="Helical" evidence="6">
    <location>
        <begin position="38"/>
        <end position="59"/>
    </location>
</feature>
<comment type="subcellular location">
    <subcellularLocation>
        <location evidence="1">Membrane</location>
        <topology evidence="1">Multi-pass membrane protein</topology>
    </subcellularLocation>
</comment>
<accession>A0ABQ1RTK2</accession>
<evidence type="ECO:0000256" key="2">
    <source>
        <dbReference type="ARBA" id="ARBA00009773"/>
    </source>
</evidence>
<comment type="similarity">
    <text evidence="2">Belongs to the autoinducer-2 exporter (AI-2E) (TC 2.A.86) family.</text>
</comment>
<dbReference type="EMBL" id="BMCM01000004">
    <property type="protein sequence ID" value="GGD81669.1"/>
    <property type="molecule type" value="Genomic_DNA"/>
</dbReference>
<evidence type="ECO:0000256" key="5">
    <source>
        <dbReference type="ARBA" id="ARBA00023136"/>
    </source>
</evidence>
<name>A0ABQ1RTK2_9MICO</name>
<keyword evidence="3 6" id="KW-0812">Transmembrane</keyword>
<keyword evidence="4 6" id="KW-1133">Transmembrane helix</keyword>
<feature type="transmembrane region" description="Helical" evidence="6">
    <location>
        <begin position="243"/>
        <end position="264"/>
    </location>
</feature>
<sequence length="360" mass="37527">MSGSRLVRMLPARPLVSGLTVAIGVIIAVALATAVASISSVLITVFLGLFLALGLDPAVGALERRGIRRGWGITIVAVSFLILVVVIALSIVPATIRQFAHLVEAAPEAFEAIQASDWFIQVESALGIDLSAAVVEGLRSVTNLSNFLAVSGGVLRAGFGIVGGLSSAVMIVVLTLYFVSSMPMMKAALTNLRPAYHRAQFASLLDQITTSVGRVVAGGITLSTFNAVMVFVLQLAIGSAIPVLLGIVAFFVTLVPMIGSLVFLVIGSVSALFVSPWAAGVFLIGYFVYIQFEAYFLTPRIMGRAVALPAVLVITGAMIGAALMGLLGALVAIPITASVLIILREVVIPRQDARTTAPEE</sequence>
<feature type="transmembrane region" description="Helical" evidence="6">
    <location>
        <begin position="271"/>
        <end position="290"/>
    </location>
</feature>
<dbReference type="Pfam" id="PF01594">
    <property type="entry name" value="AI-2E_transport"/>
    <property type="match status" value="1"/>
</dbReference>
<evidence type="ECO:0000313" key="7">
    <source>
        <dbReference type="EMBL" id="GGD81669.1"/>
    </source>
</evidence>
<dbReference type="InterPro" id="IPR001958">
    <property type="entry name" value="Tet-R_TetA/multi-R_MdtG-like"/>
</dbReference>
<dbReference type="PANTHER" id="PTHR21716:SF62">
    <property type="entry name" value="TRANSPORT PROTEIN YDBI-RELATED"/>
    <property type="match status" value="1"/>
</dbReference>
<comment type="caution">
    <text evidence="7">The sequence shown here is derived from an EMBL/GenBank/DDBJ whole genome shotgun (WGS) entry which is preliminary data.</text>
</comment>
<evidence type="ECO:0000256" key="4">
    <source>
        <dbReference type="ARBA" id="ARBA00022989"/>
    </source>
</evidence>
<dbReference type="PANTHER" id="PTHR21716">
    <property type="entry name" value="TRANSMEMBRANE PROTEIN"/>
    <property type="match status" value="1"/>
</dbReference>
<evidence type="ECO:0000256" key="1">
    <source>
        <dbReference type="ARBA" id="ARBA00004141"/>
    </source>
</evidence>
<dbReference type="RefSeq" id="WP_188436967.1">
    <property type="nucleotide sequence ID" value="NZ_BMCM01000004.1"/>
</dbReference>
<feature type="transmembrane region" description="Helical" evidence="6">
    <location>
        <begin position="215"/>
        <end position="237"/>
    </location>
</feature>
<reference evidence="8" key="1">
    <citation type="journal article" date="2019" name="Int. J. Syst. Evol. Microbiol.">
        <title>The Global Catalogue of Microorganisms (GCM) 10K type strain sequencing project: providing services to taxonomists for standard genome sequencing and annotation.</title>
        <authorList>
            <consortium name="The Broad Institute Genomics Platform"/>
            <consortium name="The Broad Institute Genome Sequencing Center for Infectious Disease"/>
            <person name="Wu L."/>
            <person name="Ma J."/>
        </authorList>
    </citation>
    <scope>NUCLEOTIDE SEQUENCE [LARGE SCALE GENOMIC DNA]</scope>
    <source>
        <strain evidence="8">CCM 7640</strain>
    </source>
</reference>
<evidence type="ECO:0000313" key="8">
    <source>
        <dbReference type="Proteomes" id="UP000629365"/>
    </source>
</evidence>
<evidence type="ECO:0000256" key="6">
    <source>
        <dbReference type="SAM" id="Phobius"/>
    </source>
</evidence>
<dbReference type="InterPro" id="IPR002549">
    <property type="entry name" value="AI-2E-like"/>
</dbReference>
<feature type="transmembrane region" description="Helical" evidence="6">
    <location>
        <begin position="71"/>
        <end position="92"/>
    </location>
</feature>